<gene>
    <name evidence="2" type="ORF">CYJ34_02400</name>
    <name evidence="3" type="ORF">NCTC9810_01606</name>
</gene>
<evidence type="ECO:0000313" key="4">
    <source>
        <dbReference type="Proteomes" id="UP000234335"/>
    </source>
</evidence>
<dbReference type="SUPFAM" id="SSF55174">
    <property type="entry name" value="Alpha-L RNA-binding motif"/>
    <property type="match status" value="1"/>
</dbReference>
<sequence length="68" mass="7568">MENLEFEAEMITLKDLLKATQIVGSGGLAKLIIKEEGVLLNDEPCYIPGKKLYKGDRVIFDDISITII</sequence>
<proteinExistence type="predicted"/>
<dbReference type="InterPro" id="IPR036986">
    <property type="entry name" value="S4_RNA-bd_sf"/>
</dbReference>
<accession>A0A2I1MBS4</accession>
<evidence type="ECO:0000256" key="1">
    <source>
        <dbReference type="PROSITE-ProRule" id="PRU00182"/>
    </source>
</evidence>
<dbReference type="EMBL" id="UFTA01000002">
    <property type="protein sequence ID" value="SUU93255.1"/>
    <property type="molecule type" value="Genomic_DNA"/>
</dbReference>
<reference evidence="3 5" key="2">
    <citation type="submission" date="2018-06" db="EMBL/GenBank/DDBJ databases">
        <authorList>
            <consortium name="Pathogen Informatics"/>
            <person name="Doyle S."/>
        </authorList>
    </citation>
    <scope>NUCLEOTIDE SEQUENCE [LARGE SCALE GENOMIC DNA]</scope>
    <source>
        <strain evidence="3 5">NCTC9810</strain>
    </source>
</reference>
<evidence type="ECO:0000313" key="2">
    <source>
        <dbReference type="EMBL" id="PKZ17581.1"/>
    </source>
</evidence>
<dbReference type="OrthoDB" id="9811532at2"/>
<dbReference type="PROSITE" id="PS50889">
    <property type="entry name" value="S4"/>
    <property type="match status" value="1"/>
</dbReference>
<protein>
    <submittedName>
        <fullName evidence="3">Uncharacterized conserved protein</fullName>
    </submittedName>
</protein>
<dbReference type="GO" id="GO:0003723">
    <property type="term" value="F:RNA binding"/>
    <property type="evidence" value="ECO:0007669"/>
    <property type="project" value="UniProtKB-KW"/>
</dbReference>
<keyword evidence="1" id="KW-0694">RNA-binding</keyword>
<dbReference type="Pfam" id="PF13275">
    <property type="entry name" value="S4_2"/>
    <property type="match status" value="1"/>
</dbReference>
<dbReference type="Gene3D" id="3.10.290.10">
    <property type="entry name" value="RNA-binding S4 domain"/>
    <property type="match status" value="1"/>
</dbReference>
<dbReference type="Proteomes" id="UP000255124">
    <property type="component" value="Unassembled WGS sequence"/>
</dbReference>
<dbReference type="AlphaFoldDB" id="A0A2I1MBS4"/>
<keyword evidence="4" id="KW-1185">Reference proteome</keyword>
<name>A0A2I1MBS4_9FIRM</name>
<dbReference type="Proteomes" id="UP000234335">
    <property type="component" value="Unassembled WGS sequence"/>
</dbReference>
<reference evidence="2 4" key="1">
    <citation type="submission" date="2017-12" db="EMBL/GenBank/DDBJ databases">
        <title>Phylogenetic diversity of female urinary microbiome.</title>
        <authorList>
            <person name="Thomas-White K."/>
            <person name="Wolfe A.J."/>
        </authorList>
    </citation>
    <scope>NUCLEOTIDE SEQUENCE [LARGE SCALE GENOMIC DNA]</scope>
    <source>
        <strain evidence="2 4">UMB0119</strain>
    </source>
</reference>
<evidence type="ECO:0000313" key="5">
    <source>
        <dbReference type="Proteomes" id="UP000255124"/>
    </source>
</evidence>
<dbReference type="EMBL" id="PKGS01000001">
    <property type="protein sequence ID" value="PKZ17581.1"/>
    <property type="molecule type" value="Genomic_DNA"/>
</dbReference>
<dbReference type="RefSeq" id="WP_101539740.1">
    <property type="nucleotide sequence ID" value="NZ_PKGS01000001.1"/>
</dbReference>
<organism evidence="2 4">
    <name type="scientific">Anaerococcus octavius</name>
    <dbReference type="NCBI Taxonomy" id="54007"/>
    <lineage>
        <taxon>Bacteria</taxon>
        <taxon>Bacillati</taxon>
        <taxon>Bacillota</taxon>
        <taxon>Tissierellia</taxon>
        <taxon>Tissierellales</taxon>
        <taxon>Peptoniphilaceae</taxon>
        <taxon>Anaerococcus</taxon>
    </lineage>
</organism>
<evidence type="ECO:0000313" key="3">
    <source>
        <dbReference type="EMBL" id="SUU93255.1"/>
    </source>
</evidence>